<name>A0A4C1WX85_EUMVA</name>
<gene>
    <name evidence="2" type="ORF">EVAR_43830_1</name>
</gene>
<dbReference type="Proteomes" id="UP000299102">
    <property type="component" value="Unassembled WGS sequence"/>
</dbReference>
<evidence type="ECO:0000313" key="2">
    <source>
        <dbReference type="EMBL" id="GBP56068.1"/>
    </source>
</evidence>
<feature type="signal peptide" evidence="1">
    <location>
        <begin position="1"/>
        <end position="18"/>
    </location>
</feature>
<accession>A0A4C1WX85</accession>
<dbReference type="AlphaFoldDB" id="A0A4C1WX85"/>
<dbReference type="EMBL" id="BGZK01000684">
    <property type="protein sequence ID" value="GBP56068.1"/>
    <property type="molecule type" value="Genomic_DNA"/>
</dbReference>
<feature type="chain" id="PRO_5020029510" description="Secreted protein" evidence="1">
    <location>
        <begin position="19"/>
        <end position="98"/>
    </location>
</feature>
<protein>
    <recommendedName>
        <fullName evidence="4">Secreted protein</fullName>
    </recommendedName>
</protein>
<reference evidence="2 3" key="1">
    <citation type="journal article" date="2019" name="Commun. Biol.">
        <title>The bagworm genome reveals a unique fibroin gene that provides high tensile strength.</title>
        <authorList>
            <person name="Kono N."/>
            <person name="Nakamura H."/>
            <person name="Ohtoshi R."/>
            <person name="Tomita M."/>
            <person name="Numata K."/>
            <person name="Arakawa K."/>
        </authorList>
    </citation>
    <scope>NUCLEOTIDE SEQUENCE [LARGE SCALE GENOMIC DNA]</scope>
</reference>
<evidence type="ECO:0000256" key="1">
    <source>
        <dbReference type="SAM" id="SignalP"/>
    </source>
</evidence>
<organism evidence="2 3">
    <name type="scientific">Eumeta variegata</name>
    <name type="common">Bagworm moth</name>
    <name type="synonym">Eumeta japonica</name>
    <dbReference type="NCBI Taxonomy" id="151549"/>
    <lineage>
        <taxon>Eukaryota</taxon>
        <taxon>Metazoa</taxon>
        <taxon>Ecdysozoa</taxon>
        <taxon>Arthropoda</taxon>
        <taxon>Hexapoda</taxon>
        <taxon>Insecta</taxon>
        <taxon>Pterygota</taxon>
        <taxon>Neoptera</taxon>
        <taxon>Endopterygota</taxon>
        <taxon>Lepidoptera</taxon>
        <taxon>Glossata</taxon>
        <taxon>Ditrysia</taxon>
        <taxon>Tineoidea</taxon>
        <taxon>Psychidae</taxon>
        <taxon>Oiketicinae</taxon>
        <taxon>Eumeta</taxon>
    </lineage>
</organism>
<keyword evidence="1" id="KW-0732">Signal</keyword>
<proteinExistence type="predicted"/>
<keyword evidence="3" id="KW-1185">Reference proteome</keyword>
<sequence>MRLFSALITLVVQKCTLSHYDSHSHTRNIEPLVLNGAPRASTARRPPPLDALSSGAPCLPVVVFNANTPRPSSRRCYLSAQTEPTLGLQRMSTCQYPA</sequence>
<evidence type="ECO:0008006" key="4">
    <source>
        <dbReference type="Google" id="ProtNLM"/>
    </source>
</evidence>
<comment type="caution">
    <text evidence="2">The sequence shown here is derived from an EMBL/GenBank/DDBJ whole genome shotgun (WGS) entry which is preliminary data.</text>
</comment>
<evidence type="ECO:0000313" key="3">
    <source>
        <dbReference type="Proteomes" id="UP000299102"/>
    </source>
</evidence>